<name>A0A916DZM0_9GLOM</name>
<evidence type="ECO:0000313" key="2">
    <source>
        <dbReference type="Proteomes" id="UP000684084"/>
    </source>
</evidence>
<dbReference type="Proteomes" id="UP000684084">
    <property type="component" value="Unassembled WGS sequence"/>
</dbReference>
<sequence>MTEDFIFEYKSSIENDSNERQYTDIPDSNWWKNVEQEIPIGAYAIPIILYANATLCDHLGKTSRHPIFMTLGNIYLTHHNKTDAKILFGYIPSLESYNVSEKQSTQYRIAARKLFHCALATILKPLRILSNNSIHLYVNGSLKWFYPLLALIISDWPEACTMCSVYGSLNSLHPCHFCLVDRNEMNNVHIKEEDIKIRNENDTKDALRHSNAKQISAYNIRNALWKRP</sequence>
<organism evidence="1 2">
    <name type="scientific">Rhizophagus irregularis</name>
    <dbReference type="NCBI Taxonomy" id="588596"/>
    <lineage>
        <taxon>Eukaryota</taxon>
        <taxon>Fungi</taxon>
        <taxon>Fungi incertae sedis</taxon>
        <taxon>Mucoromycota</taxon>
        <taxon>Glomeromycotina</taxon>
        <taxon>Glomeromycetes</taxon>
        <taxon>Glomerales</taxon>
        <taxon>Glomeraceae</taxon>
        <taxon>Rhizophagus</taxon>
    </lineage>
</organism>
<proteinExistence type="predicted"/>
<evidence type="ECO:0000313" key="1">
    <source>
        <dbReference type="EMBL" id="CAB5340450.1"/>
    </source>
</evidence>
<dbReference type="Pfam" id="PF18759">
    <property type="entry name" value="Plavaka"/>
    <property type="match status" value="1"/>
</dbReference>
<dbReference type="EMBL" id="CAGKOT010000005">
    <property type="protein sequence ID" value="CAB5340450.1"/>
    <property type="molecule type" value="Genomic_DNA"/>
</dbReference>
<comment type="caution">
    <text evidence="1">The sequence shown here is derived from an EMBL/GenBank/DDBJ whole genome shotgun (WGS) entry which is preliminary data.</text>
</comment>
<dbReference type="VEuPathDB" id="FungiDB:RhiirFUN_020519"/>
<dbReference type="AlphaFoldDB" id="A0A916DZM0"/>
<dbReference type="OrthoDB" id="2439173at2759"/>
<gene>
    <name evidence="1" type="ORF">CHRIB12_LOCUS3604</name>
</gene>
<protein>
    <submittedName>
        <fullName evidence="1">Uncharacterized protein</fullName>
    </submittedName>
</protein>
<dbReference type="InterPro" id="IPR041078">
    <property type="entry name" value="Plavaka"/>
</dbReference>
<reference evidence="1" key="1">
    <citation type="submission" date="2020-05" db="EMBL/GenBank/DDBJ databases">
        <authorList>
            <person name="Rincon C."/>
            <person name="Sanders R I."/>
            <person name="Robbins C."/>
            <person name="Chaturvedi A."/>
        </authorList>
    </citation>
    <scope>NUCLEOTIDE SEQUENCE</scope>
    <source>
        <strain evidence="1">CHB12</strain>
    </source>
</reference>
<accession>A0A916DZM0</accession>